<dbReference type="InterPro" id="IPR050561">
    <property type="entry name" value="PTP"/>
</dbReference>
<comment type="caution">
    <text evidence="1">The sequence shown here is derived from an EMBL/GenBank/DDBJ whole genome shotgun (WGS) entry which is preliminary data.</text>
</comment>
<dbReference type="Proteomes" id="UP000436088">
    <property type="component" value="Unassembled WGS sequence"/>
</dbReference>
<dbReference type="GO" id="GO:0016779">
    <property type="term" value="F:nucleotidyltransferase activity"/>
    <property type="evidence" value="ECO:0007669"/>
    <property type="project" value="UniProtKB-KW"/>
</dbReference>
<evidence type="ECO:0000313" key="2">
    <source>
        <dbReference type="Proteomes" id="UP000436088"/>
    </source>
</evidence>
<accession>A0A6A2Z223</accession>
<dbReference type="Gene3D" id="3.90.190.10">
    <property type="entry name" value="Protein tyrosine phosphatase superfamily"/>
    <property type="match status" value="1"/>
</dbReference>
<protein>
    <submittedName>
        <fullName evidence="1">Glucose-1-phosphate adenylyltransferase large subunit 2</fullName>
    </submittedName>
</protein>
<evidence type="ECO:0000313" key="1">
    <source>
        <dbReference type="EMBL" id="KAE8685155.1"/>
    </source>
</evidence>
<sequence>MATPSIIGAKEMLTYLGAKSNSEVAGQKVVVTDLREEAVVYINGTPFVLRELNKPIDTLKHVGITGPVVEHMETRLKEDILSEIRNSGGLMLLHREEYCPSSNQASVVGYWENIFADNVKTPAEVYAALKDEGYNIAYRRIPLTREREALASDVDEIQNCQDRSSGCYLYVSHTGFGGVAYTMAIMCCRLDAEVNFRTISFTQTLANVHPHSTCEECLLSRSSEEEARRMGDYRDILSLTRVLMHGPRSKADVDIIIERCAGAGHIRDDILHYSKELEGVSDEEDERRAFLTDMSIKAFRRYFFLITYRSYLYCKSPTETKFTSWMDARPELGHLCNNLRIDK</sequence>
<dbReference type="SMART" id="SM01301">
    <property type="entry name" value="PTPlike_phytase"/>
    <property type="match status" value="1"/>
</dbReference>
<dbReference type="SUPFAM" id="SSF52799">
    <property type="entry name" value="(Phosphotyrosine protein) phosphatases II"/>
    <property type="match status" value="1"/>
</dbReference>
<keyword evidence="2" id="KW-1185">Reference proteome</keyword>
<dbReference type="InterPro" id="IPR029021">
    <property type="entry name" value="Prot-tyrosine_phosphatase-like"/>
</dbReference>
<proteinExistence type="predicted"/>
<dbReference type="Pfam" id="PF14566">
    <property type="entry name" value="PTPlike_phytase"/>
    <property type="match status" value="1"/>
</dbReference>
<organism evidence="1 2">
    <name type="scientific">Hibiscus syriacus</name>
    <name type="common">Rose of Sharon</name>
    <dbReference type="NCBI Taxonomy" id="106335"/>
    <lineage>
        <taxon>Eukaryota</taxon>
        <taxon>Viridiplantae</taxon>
        <taxon>Streptophyta</taxon>
        <taxon>Embryophyta</taxon>
        <taxon>Tracheophyta</taxon>
        <taxon>Spermatophyta</taxon>
        <taxon>Magnoliopsida</taxon>
        <taxon>eudicotyledons</taxon>
        <taxon>Gunneridae</taxon>
        <taxon>Pentapetalae</taxon>
        <taxon>rosids</taxon>
        <taxon>malvids</taxon>
        <taxon>Malvales</taxon>
        <taxon>Malvaceae</taxon>
        <taxon>Malvoideae</taxon>
        <taxon>Hibiscus</taxon>
    </lineage>
</organism>
<keyword evidence="1" id="KW-0548">Nucleotidyltransferase</keyword>
<gene>
    <name evidence="1" type="ORF">F3Y22_tig00111100pilonHSYRG00118</name>
</gene>
<reference evidence="1" key="1">
    <citation type="submission" date="2019-09" db="EMBL/GenBank/DDBJ databases">
        <title>Draft genome information of white flower Hibiscus syriacus.</title>
        <authorList>
            <person name="Kim Y.-M."/>
        </authorList>
    </citation>
    <scope>NUCLEOTIDE SEQUENCE [LARGE SCALE GENOMIC DNA]</scope>
    <source>
        <strain evidence="1">YM2019G1</strain>
    </source>
</reference>
<dbReference type="PANTHER" id="PTHR23339">
    <property type="entry name" value="TYROSINE SPECIFIC PROTEIN PHOSPHATASE AND DUAL SPECIFICITY PROTEIN PHOSPHATASE"/>
    <property type="match status" value="1"/>
</dbReference>
<keyword evidence="1" id="KW-0808">Transferase</keyword>
<name>A0A6A2Z223_HIBSY</name>
<dbReference type="EMBL" id="VEPZ02001234">
    <property type="protein sequence ID" value="KAE8685155.1"/>
    <property type="molecule type" value="Genomic_DNA"/>
</dbReference>
<dbReference type="AlphaFoldDB" id="A0A6A2Z223"/>